<reference evidence="7 8" key="1">
    <citation type="submission" date="2019-03" db="EMBL/GenBank/DDBJ databases">
        <title>Genomic Encyclopedia of Archaeal and Bacterial Type Strains, Phase II (KMG-II): from individual species to whole genera.</title>
        <authorList>
            <person name="Goeker M."/>
        </authorList>
    </citation>
    <scope>NUCLEOTIDE SEQUENCE [LARGE SCALE GENOMIC DNA]</scope>
    <source>
        <strain evidence="7 8">ATCC 25309</strain>
    </source>
</reference>
<dbReference type="Pfam" id="PF04505">
    <property type="entry name" value="CD225"/>
    <property type="match status" value="1"/>
</dbReference>
<dbReference type="AlphaFoldDB" id="A0A4R7SSL2"/>
<evidence type="ECO:0000256" key="1">
    <source>
        <dbReference type="ARBA" id="ARBA00004370"/>
    </source>
</evidence>
<protein>
    <submittedName>
        <fullName evidence="7">Uncharacterized protein DUF4339</fullName>
    </submittedName>
</protein>
<keyword evidence="3 5" id="KW-1133">Transmembrane helix</keyword>
<evidence type="ECO:0000256" key="3">
    <source>
        <dbReference type="ARBA" id="ARBA00022989"/>
    </source>
</evidence>
<proteinExistence type="predicted"/>
<feature type="transmembrane region" description="Helical" evidence="5">
    <location>
        <begin position="95"/>
        <end position="118"/>
    </location>
</feature>
<keyword evidence="8" id="KW-1185">Reference proteome</keyword>
<keyword evidence="2 5" id="KW-0812">Transmembrane</keyword>
<evidence type="ECO:0000256" key="5">
    <source>
        <dbReference type="SAM" id="Phobius"/>
    </source>
</evidence>
<comment type="caution">
    <text evidence="7">The sequence shown here is derived from an EMBL/GenBank/DDBJ whole genome shotgun (WGS) entry which is preliminary data.</text>
</comment>
<evidence type="ECO:0000313" key="7">
    <source>
        <dbReference type="EMBL" id="TDU81207.1"/>
    </source>
</evidence>
<feature type="domain" description="GYF" evidence="6">
    <location>
        <begin position="3"/>
        <end position="52"/>
    </location>
</feature>
<dbReference type="OrthoDB" id="9815705at2"/>
<accession>A0A4R7SSL2</accession>
<dbReference type="EMBL" id="SOCA01000001">
    <property type="protein sequence ID" value="TDU81207.1"/>
    <property type="molecule type" value="Genomic_DNA"/>
</dbReference>
<dbReference type="PANTHER" id="PTHR14948:SF44">
    <property type="entry name" value="PROLINE-RICH TRANSMEMBRANE PROTEIN 1-LIKE"/>
    <property type="match status" value="1"/>
</dbReference>
<feature type="transmembrane region" description="Helical" evidence="5">
    <location>
        <begin position="143"/>
        <end position="168"/>
    </location>
</feature>
<dbReference type="InterPro" id="IPR007593">
    <property type="entry name" value="CD225/Dispanin_fam"/>
</dbReference>
<evidence type="ECO:0000259" key="6">
    <source>
        <dbReference type="Pfam" id="PF14237"/>
    </source>
</evidence>
<name>A0A4R7SSL2_9BACT</name>
<dbReference type="Pfam" id="PF14237">
    <property type="entry name" value="GYF_2"/>
    <property type="match status" value="1"/>
</dbReference>
<dbReference type="PANTHER" id="PTHR14948">
    <property type="entry name" value="NG5"/>
    <property type="match status" value="1"/>
</dbReference>
<dbReference type="InterPro" id="IPR025640">
    <property type="entry name" value="GYF_2"/>
</dbReference>
<dbReference type="GO" id="GO:0016020">
    <property type="term" value="C:membrane"/>
    <property type="evidence" value="ECO:0007669"/>
    <property type="project" value="UniProtKB-SubCell"/>
</dbReference>
<organism evidence="7 8">
    <name type="scientific">Prosthecobacter fusiformis</name>
    <dbReference type="NCBI Taxonomy" id="48464"/>
    <lineage>
        <taxon>Bacteria</taxon>
        <taxon>Pseudomonadati</taxon>
        <taxon>Verrucomicrobiota</taxon>
        <taxon>Verrucomicrobiia</taxon>
        <taxon>Verrucomicrobiales</taxon>
        <taxon>Verrucomicrobiaceae</taxon>
        <taxon>Prosthecobacter</taxon>
    </lineage>
</organism>
<evidence type="ECO:0000256" key="4">
    <source>
        <dbReference type="ARBA" id="ARBA00023136"/>
    </source>
</evidence>
<comment type="subcellular location">
    <subcellularLocation>
        <location evidence="1">Membrane</location>
    </subcellularLocation>
</comment>
<evidence type="ECO:0000256" key="2">
    <source>
        <dbReference type="ARBA" id="ARBA00022692"/>
    </source>
</evidence>
<evidence type="ECO:0000313" key="8">
    <source>
        <dbReference type="Proteomes" id="UP000295662"/>
    </source>
</evidence>
<dbReference type="InterPro" id="IPR051423">
    <property type="entry name" value="CD225/Dispanin"/>
</dbReference>
<gene>
    <name evidence="7" type="ORF">EI77_00510</name>
</gene>
<dbReference type="RefSeq" id="WP_133793179.1">
    <property type="nucleotide sequence ID" value="NZ_SOCA01000001.1"/>
</dbReference>
<dbReference type="Proteomes" id="UP000295662">
    <property type="component" value="Unassembled WGS sequence"/>
</dbReference>
<keyword evidence="4 5" id="KW-0472">Membrane</keyword>
<sequence>MNWYYSKDGAQLGPVSQDELAGMIAEGSIQPNDLVWKEGMSGWTPAAAIPELRGATTMSAPGGAPALPSPPLFSNPYQAPVSPVGSTYGEPIPNYLWQSITVTVLCCLPFGIPAIVYASKVDGLASSGNYAGAKQASEKAKMWCWVSFGLSMAVFVFYVIMMIIGGAAQATGGF</sequence>